<evidence type="ECO:0000256" key="1">
    <source>
        <dbReference type="SAM" id="MobiDB-lite"/>
    </source>
</evidence>
<feature type="transmembrane region" description="Helical" evidence="2">
    <location>
        <begin position="12"/>
        <end position="30"/>
    </location>
</feature>
<keyword evidence="2" id="KW-1133">Transmembrane helix</keyword>
<evidence type="ECO:0000313" key="3">
    <source>
        <dbReference type="EMBL" id="UZD56245.1"/>
    </source>
</evidence>
<evidence type="ECO:0000313" key="4">
    <source>
        <dbReference type="Proteomes" id="UP001163266"/>
    </source>
</evidence>
<feature type="region of interest" description="Disordered" evidence="1">
    <location>
        <begin position="38"/>
        <end position="63"/>
    </location>
</feature>
<gene>
    <name evidence="3" type="ORF">OMP39_06640</name>
</gene>
<name>A0ABY6MW69_9BURK</name>
<accession>A0ABY6MW69</accession>
<evidence type="ECO:0000256" key="2">
    <source>
        <dbReference type="SAM" id="Phobius"/>
    </source>
</evidence>
<sequence length="170" mass="18601">MTNGDRNKGWRARVLAWSGMVAGAASFLVGCAQAPRGPGEAPPAAKLPAAGAPTGPTRPTLGPARNWAEYRLRVAQRLAEVNAERVYLDAPPDILLAIPVLEIELNADGSIRRIEVLRYPGQARDTTQIAIDAVRRAAPFGSVAHLPKPWKFPETFLFRDDRRFKPRTLD</sequence>
<dbReference type="EMBL" id="CP110257">
    <property type="protein sequence ID" value="UZD56245.1"/>
    <property type="molecule type" value="Genomic_DNA"/>
</dbReference>
<reference evidence="3" key="1">
    <citation type="submission" date="2022-10" db="EMBL/GenBank/DDBJ databases">
        <title>Complete genome sequence of Schlegelella aquatica LMG 23380.</title>
        <authorList>
            <person name="Musilova J."/>
            <person name="Kourilova X."/>
            <person name="Bezdicek M."/>
            <person name="Hermankova K."/>
            <person name="Obruca S."/>
            <person name="Sedlar K."/>
        </authorList>
    </citation>
    <scope>NUCLEOTIDE SEQUENCE</scope>
    <source>
        <strain evidence="3">LMG 23380</strain>
    </source>
</reference>
<organism evidence="3 4">
    <name type="scientific">Caldimonas aquatica</name>
    <dbReference type="NCBI Taxonomy" id="376175"/>
    <lineage>
        <taxon>Bacteria</taxon>
        <taxon>Pseudomonadati</taxon>
        <taxon>Pseudomonadota</taxon>
        <taxon>Betaproteobacteria</taxon>
        <taxon>Burkholderiales</taxon>
        <taxon>Sphaerotilaceae</taxon>
        <taxon>Caldimonas</taxon>
    </lineage>
</organism>
<evidence type="ECO:0008006" key="5">
    <source>
        <dbReference type="Google" id="ProtNLM"/>
    </source>
</evidence>
<keyword evidence="2" id="KW-0812">Transmembrane</keyword>
<protein>
    <recommendedName>
        <fullName evidence="5">TonB C-terminal domain-containing protein</fullName>
    </recommendedName>
</protein>
<keyword evidence="4" id="KW-1185">Reference proteome</keyword>
<dbReference type="RefSeq" id="WP_264894155.1">
    <property type="nucleotide sequence ID" value="NZ_CP110257.1"/>
</dbReference>
<proteinExistence type="predicted"/>
<keyword evidence="2" id="KW-0472">Membrane</keyword>
<dbReference type="PROSITE" id="PS51257">
    <property type="entry name" value="PROKAR_LIPOPROTEIN"/>
    <property type="match status" value="1"/>
</dbReference>
<dbReference type="Proteomes" id="UP001163266">
    <property type="component" value="Chromosome"/>
</dbReference>